<dbReference type="EMBL" id="JAAVUN010000020">
    <property type="protein sequence ID" value="NKE10260.1"/>
    <property type="molecule type" value="Genomic_DNA"/>
</dbReference>
<evidence type="ECO:0000256" key="1">
    <source>
        <dbReference type="ARBA" id="ARBA00007358"/>
    </source>
</evidence>
<dbReference type="Pfam" id="PF00465">
    <property type="entry name" value="Fe-ADH"/>
    <property type="match status" value="1"/>
</dbReference>
<accession>A0A846TTE9</accession>
<dbReference type="PANTHER" id="PTHR11496">
    <property type="entry name" value="ALCOHOL DEHYDROGENASE"/>
    <property type="match status" value="1"/>
</dbReference>
<dbReference type="GO" id="GO:0018506">
    <property type="term" value="F:maleylacetate reductase activity"/>
    <property type="evidence" value="ECO:0007669"/>
    <property type="project" value="InterPro"/>
</dbReference>
<evidence type="ECO:0000259" key="6">
    <source>
        <dbReference type="Pfam" id="PF25137"/>
    </source>
</evidence>
<evidence type="ECO:0000256" key="2">
    <source>
        <dbReference type="ARBA" id="ARBA00023002"/>
    </source>
</evidence>
<feature type="domain" description="Alcohol dehydrogenase iron-type/glycerol dehydrogenase GldA" evidence="5">
    <location>
        <begin position="12"/>
        <end position="152"/>
    </location>
</feature>
<comment type="caution">
    <text evidence="7">The sequence shown here is derived from an EMBL/GenBank/DDBJ whole genome shotgun (WGS) entry which is preliminary data.</text>
</comment>
<name>A0A846TTE9_9MICC</name>
<dbReference type="InterPro" id="IPR001670">
    <property type="entry name" value="ADH_Fe/GldA"/>
</dbReference>
<dbReference type="Pfam" id="PF25137">
    <property type="entry name" value="ADH_Fe_C"/>
    <property type="match status" value="1"/>
</dbReference>
<feature type="domain" description="Fe-containing alcohol dehydrogenase-like C-terminal" evidence="6">
    <location>
        <begin position="165"/>
        <end position="292"/>
    </location>
</feature>
<protein>
    <submittedName>
        <fullName evidence="7">Maleylacetate reductase</fullName>
    </submittedName>
</protein>
<dbReference type="Gene3D" id="1.20.1090.10">
    <property type="entry name" value="Dehydroquinate synthase-like - alpha domain"/>
    <property type="match status" value="1"/>
</dbReference>
<reference evidence="7 8" key="1">
    <citation type="submission" date="2020-02" db="EMBL/GenBank/DDBJ databases">
        <authorList>
            <person name="Sun Q."/>
        </authorList>
    </citation>
    <scope>NUCLEOTIDE SEQUENCE [LARGE SCALE GENOMIC DNA]</scope>
    <source>
        <strain evidence="7 8">YIM 13062</strain>
    </source>
</reference>
<feature type="compositionally biased region" description="Basic residues" evidence="4">
    <location>
        <begin position="306"/>
        <end position="315"/>
    </location>
</feature>
<dbReference type="SUPFAM" id="SSF56796">
    <property type="entry name" value="Dehydroquinate synthase-like"/>
    <property type="match status" value="1"/>
</dbReference>
<keyword evidence="3" id="KW-0520">NAD</keyword>
<sequence length="315" mass="33291">MPLVFNHLTLGQRVVFGTGLATEHLIHEIQRLGARRVMVITSARDASTGLRLVPCDCVSVRWTEVAQHVPVELADRARGAAQEGQADLLVAIGGGSAIGLGKAIALTSHLPLIAVPTTYAGSEATDMWGITENHIKTTGTAPHVLPATVVYDSELFTNLPLEISVSSGINASAHCVDSLWAPRADPINQALALEGARALATALPGIVEDPADRSAREQALDGCYLEAVSFASAGSGLHHKICHTLGGAFNLPHAQTHAVVLPHVLALNAPGAPVASARLADALAQTRTHNNHSTHEDRTTDQSTNKPRHPPRRRR</sequence>
<evidence type="ECO:0000313" key="7">
    <source>
        <dbReference type="EMBL" id="NKE10260.1"/>
    </source>
</evidence>
<dbReference type="CDD" id="cd08177">
    <property type="entry name" value="MAR"/>
    <property type="match status" value="1"/>
</dbReference>
<comment type="similarity">
    <text evidence="1">Belongs to the iron-containing alcohol dehydrogenase family.</text>
</comment>
<evidence type="ECO:0000256" key="4">
    <source>
        <dbReference type="SAM" id="MobiDB-lite"/>
    </source>
</evidence>
<dbReference type="Proteomes" id="UP000521379">
    <property type="component" value="Unassembled WGS sequence"/>
</dbReference>
<dbReference type="InterPro" id="IPR056798">
    <property type="entry name" value="ADH_Fe_C"/>
</dbReference>
<dbReference type="GO" id="GO:0004022">
    <property type="term" value="F:alcohol dehydrogenase (NAD+) activity"/>
    <property type="evidence" value="ECO:0007669"/>
    <property type="project" value="TreeGrafter"/>
</dbReference>
<keyword evidence="8" id="KW-1185">Reference proteome</keyword>
<evidence type="ECO:0000256" key="3">
    <source>
        <dbReference type="ARBA" id="ARBA00023027"/>
    </source>
</evidence>
<dbReference type="Gene3D" id="3.40.50.1970">
    <property type="match status" value="1"/>
</dbReference>
<dbReference type="PANTHER" id="PTHR11496:SF102">
    <property type="entry name" value="ALCOHOL DEHYDROGENASE 4"/>
    <property type="match status" value="1"/>
</dbReference>
<dbReference type="GO" id="GO:0046872">
    <property type="term" value="F:metal ion binding"/>
    <property type="evidence" value="ECO:0007669"/>
    <property type="project" value="InterPro"/>
</dbReference>
<organism evidence="7 8">
    <name type="scientific">Kocuria subflava</name>
    <dbReference type="NCBI Taxonomy" id="1736139"/>
    <lineage>
        <taxon>Bacteria</taxon>
        <taxon>Bacillati</taxon>
        <taxon>Actinomycetota</taxon>
        <taxon>Actinomycetes</taxon>
        <taxon>Micrococcales</taxon>
        <taxon>Micrococcaceae</taxon>
        <taxon>Kocuria</taxon>
    </lineage>
</organism>
<dbReference type="AlphaFoldDB" id="A0A846TTE9"/>
<evidence type="ECO:0000259" key="5">
    <source>
        <dbReference type="Pfam" id="PF00465"/>
    </source>
</evidence>
<keyword evidence="2" id="KW-0560">Oxidoreductase</keyword>
<evidence type="ECO:0000313" key="8">
    <source>
        <dbReference type="Proteomes" id="UP000521379"/>
    </source>
</evidence>
<proteinExistence type="inferred from homology"/>
<feature type="region of interest" description="Disordered" evidence="4">
    <location>
        <begin position="286"/>
        <end position="315"/>
    </location>
</feature>
<dbReference type="InterPro" id="IPR039697">
    <property type="entry name" value="Alcohol_dehydrogenase_Fe"/>
</dbReference>
<dbReference type="InterPro" id="IPR034786">
    <property type="entry name" value="MAR"/>
</dbReference>
<gene>
    <name evidence="7" type="ORF">GTW58_10020</name>
</gene>